<dbReference type="GO" id="GO:0000981">
    <property type="term" value="F:DNA-binding transcription factor activity, RNA polymerase II-specific"/>
    <property type="evidence" value="ECO:0007669"/>
    <property type="project" value="TreeGrafter"/>
</dbReference>
<dbReference type="FunFam" id="3.30.160.60:FF:000446">
    <property type="entry name" value="Zinc finger protein"/>
    <property type="match status" value="1"/>
</dbReference>
<dbReference type="PANTHER" id="PTHR24394:SF48">
    <property type="entry name" value="ZINC FINGER PROTEIN 771"/>
    <property type="match status" value="1"/>
</dbReference>
<keyword evidence="6" id="KW-0805">Transcription regulation</keyword>
<feature type="domain" description="C2H2-type" evidence="12">
    <location>
        <begin position="861"/>
        <end position="885"/>
    </location>
</feature>
<dbReference type="SUPFAM" id="SSF57667">
    <property type="entry name" value="beta-beta-alpha zinc fingers"/>
    <property type="match status" value="7"/>
</dbReference>
<evidence type="ECO:0000313" key="13">
    <source>
        <dbReference type="Ensembl" id="ENSAPOP00000004712.1"/>
    </source>
</evidence>
<keyword evidence="2" id="KW-0479">Metal-binding</keyword>
<dbReference type="InterPro" id="IPR013087">
    <property type="entry name" value="Znf_C2H2_type"/>
</dbReference>
<reference evidence="13" key="2">
    <citation type="submission" date="2025-09" db="UniProtKB">
        <authorList>
            <consortium name="Ensembl"/>
        </authorList>
    </citation>
    <scope>IDENTIFICATION</scope>
</reference>
<feature type="region of interest" description="Disordered" evidence="11">
    <location>
        <begin position="381"/>
        <end position="414"/>
    </location>
</feature>
<dbReference type="Pfam" id="PF00096">
    <property type="entry name" value="zf-C2H2"/>
    <property type="match status" value="4"/>
</dbReference>
<keyword evidence="14" id="KW-1185">Reference proteome</keyword>
<keyword evidence="5" id="KW-0862">Zinc</keyword>
<feature type="domain" description="C2H2-type" evidence="12">
    <location>
        <begin position="685"/>
        <end position="712"/>
    </location>
</feature>
<evidence type="ECO:0000313" key="14">
    <source>
        <dbReference type="Proteomes" id="UP000257200"/>
    </source>
</evidence>
<dbReference type="FunFam" id="3.30.160.60:FF:000110">
    <property type="entry name" value="Zinc finger protein-like"/>
    <property type="match status" value="1"/>
</dbReference>
<feature type="domain" description="C2H2-type" evidence="12">
    <location>
        <begin position="535"/>
        <end position="565"/>
    </location>
</feature>
<dbReference type="PANTHER" id="PTHR24394">
    <property type="entry name" value="ZINC FINGER PROTEIN"/>
    <property type="match status" value="1"/>
</dbReference>
<evidence type="ECO:0000256" key="2">
    <source>
        <dbReference type="ARBA" id="ARBA00022723"/>
    </source>
</evidence>
<feature type="domain" description="C2H2-type" evidence="12">
    <location>
        <begin position="775"/>
        <end position="801"/>
    </location>
</feature>
<feature type="domain" description="C2H2-type" evidence="12">
    <location>
        <begin position="713"/>
        <end position="741"/>
    </location>
</feature>
<feature type="region of interest" description="Disordered" evidence="11">
    <location>
        <begin position="278"/>
        <end position="302"/>
    </location>
</feature>
<evidence type="ECO:0000256" key="11">
    <source>
        <dbReference type="SAM" id="MobiDB-lite"/>
    </source>
</evidence>
<protein>
    <submittedName>
        <fullName evidence="13">Zinc finger protein 502-like</fullName>
    </submittedName>
</protein>
<sequence>MMEDNSKGNCNSSPGAPLPLSVLRLLVPPIQLVSAAVWQTVQQKVVADYGMLEEFVSMVTDIVPELLTSRQRVQLILGLKARQVLELCHPEAPADAETVQPHLDRMQMLMEAGGLNVDLSHANFVNLVKNLLKNPDEREHFFQKVFREDFGPTYDKALHTLMWLFLSRLEMFLPHQTVQQVASMLGEVSSVLEDSMQSVIQHEELKTLLHYQKGFSKLDHSDNSLLDSTCIISALKLPFGAPLEAQTQDNIMDNVLPCTSDLEMGSLTMPHTAQIKTHNTKVTDHQTSESRNNETNWTSSRNGTHLLLGDAARHKENVDLQSQAGDASHPLKECHVQIKRLDVPVSLHRRPMRPNRGLKMKRFLLEEKRELCEEALPAYKSASKKAKTSNRPHPAVSDNMNSSNSKKDSSSAAAISTCSEEDSWSYYSDEGSCHKTTGSSSSVADSWSQYSDDESSFVTPVNSSAENDSSSSCSNEDSFLMVHKNVPATSKKKSISNVKSNTPKTIHKVQCFICKEHVNTSLKTHMKTHFPTGDYACPRCDSRFKLLTSLKNHLKKTCYEYGQQQIDPEKPDEAQNLYQCDKCEEAFRYKISLQKHMLTHNELYCSVCRKVLRDAATLARHKASHTLFQCNRCDESFTLFKPLLRHCENIHKISRPFKCNHCPKTLPRLRFLIIHEWHHTGHLPFQCAQCSLRFKSDADLTYHERVHTREKPYLCTECGKTFSHKSNLLRHLSLIHSESRNEKKHSCSQCEKSFKEKGALKKHQRSKHLNEMFRNPCPYCGKMLSASTMTRHKLIHTGERPFKCTVPECDKYYRSTTEVKRHVLMHHTTERPYKCEICRKGFVKMCYLNAHAKTHSGEKPFVCHICGKAFPKVYSMLRHKKLLHTFIT</sequence>
<feature type="domain" description="C2H2-type" evidence="12">
    <location>
        <begin position="833"/>
        <end position="860"/>
    </location>
</feature>
<evidence type="ECO:0000256" key="3">
    <source>
        <dbReference type="ARBA" id="ARBA00022737"/>
    </source>
</evidence>
<keyword evidence="4 10" id="KW-0863">Zinc-finger</keyword>
<evidence type="ECO:0000256" key="5">
    <source>
        <dbReference type="ARBA" id="ARBA00022833"/>
    </source>
</evidence>
<feature type="domain" description="C2H2-type" evidence="12">
    <location>
        <begin position="657"/>
        <end position="684"/>
    </location>
</feature>
<feature type="domain" description="C2H2-type" evidence="12">
    <location>
        <begin position="802"/>
        <end position="832"/>
    </location>
</feature>
<feature type="compositionally biased region" description="Basic and acidic residues" evidence="11">
    <location>
        <begin position="281"/>
        <end position="292"/>
    </location>
</feature>
<reference evidence="13" key="1">
    <citation type="submission" date="2025-08" db="UniProtKB">
        <authorList>
            <consortium name="Ensembl"/>
        </authorList>
    </citation>
    <scope>IDENTIFICATION</scope>
</reference>
<feature type="domain" description="C2H2-type" evidence="12">
    <location>
        <begin position="578"/>
        <end position="600"/>
    </location>
</feature>
<evidence type="ECO:0000256" key="7">
    <source>
        <dbReference type="ARBA" id="ARBA00023125"/>
    </source>
</evidence>
<dbReference type="Proteomes" id="UP000257200">
    <property type="component" value="Unplaced"/>
</dbReference>
<feature type="compositionally biased region" description="Polar residues" evidence="11">
    <location>
        <begin position="293"/>
        <end position="302"/>
    </location>
</feature>
<evidence type="ECO:0000256" key="8">
    <source>
        <dbReference type="ARBA" id="ARBA00023163"/>
    </source>
</evidence>
<comment type="subcellular location">
    <subcellularLocation>
        <location evidence="1">Nucleus</location>
    </subcellularLocation>
</comment>
<evidence type="ECO:0000256" key="6">
    <source>
        <dbReference type="ARBA" id="ARBA00023015"/>
    </source>
</evidence>
<feature type="domain" description="C2H2-type" evidence="12">
    <location>
        <begin position="628"/>
        <end position="656"/>
    </location>
</feature>
<proteinExistence type="predicted"/>
<evidence type="ECO:0000259" key="12">
    <source>
        <dbReference type="PROSITE" id="PS50157"/>
    </source>
</evidence>
<feature type="compositionally biased region" description="Low complexity" evidence="11">
    <location>
        <begin position="397"/>
        <end position="414"/>
    </location>
</feature>
<dbReference type="AlphaFoldDB" id="A0A3Q1EMN3"/>
<dbReference type="GeneTree" id="ENSGT00940000162287"/>
<evidence type="ECO:0000256" key="4">
    <source>
        <dbReference type="ARBA" id="ARBA00022771"/>
    </source>
</evidence>
<evidence type="ECO:0000256" key="9">
    <source>
        <dbReference type="ARBA" id="ARBA00023242"/>
    </source>
</evidence>
<feature type="domain" description="C2H2-type" evidence="12">
    <location>
        <begin position="603"/>
        <end position="626"/>
    </location>
</feature>
<dbReference type="InParanoid" id="A0A3Q1EMN3"/>
<keyword evidence="7" id="KW-0238">DNA-binding</keyword>
<evidence type="ECO:0000256" key="10">
    <source>
        <dbReference type="PROSITE-ProRule" id="PRU00042"/>
    </source>
</evidence>
<dbReference type="InterPro" id="IPR029400">
    <property type="entry name" value="TINF2_N"/>
</dbReference>
<dbReference type="SMART" id="SM00355">
    <property type="entry name" value="ZnF_C2H2"/>
    <property type="match status" value="13"/>
</dbReference>
<dbReference type="STRING" id="80966.ENSAPOP00000004712"/>
<dbReference type="InterPro" id="IPR036236">
    <property type="entry name" value="Znf_C2H2_sf"/>
</dbReference>
<dbReference type="PROSITE" id="PS50157">
    <property type="entry name" value="ZINC_FINGER_C2H2_2"/>
    <property type="match status" value="12"/>
</dbReference>
<dbReference type="GO" id="GO:0003677">
    <property type="term" value="F:DNA binding"/>
    <property type="evidence" value="ECO:0007669"/>
    <property type="project" value="UniProtKB-KW"/>
</dbReference>
<dbReference type="Ensembl" id="ENSAPOT00000009575.1">
    <property type="protein sequence ID" value="ENSAPOP00000004712.1"/>
    <property type="gene ID" value="ENSAPOG00000006324.1"/>
</dbReference>
<name>A0A3Q1EMN3_9TELE</name>
<accession>A0A3Q1EMN3</accession>
<dbReference type="GO" id="GO:0005634">
    <property type="term" value="C:nucleus"/>
    <property type="evidence" value="ECO:0007669"/>
    <property type="project" value="UniProtKB-SubCell"/>
</dbReference>
<dbReference type="FunFam" id="3.30.160.60:FF:000759">
    <property type="entry name" value="zinc finger protein 16"/>
    <property type="match status" value="1"/>
</dbReference>
<dbReference type="Gene3D" id="3.30.160.60">
    <property type="entry name" value="Classic Zinc Finger"/>
    <property type="match status" value="10"/>
</dbReference>
<keyword evidence="8" id="KW-0804">Transcription</keyword>
<keyword evidence="9" id="KW-0539">Nucleus</keyword>
<feature type="domain" description="C2H2-type" evidence="12">
    <location>
        <begin position="745"/>
        <end position="773"/>
    </location>
</feature>
<dbReference type="Pfam" id="PF14973">
    <property type="entry name" value="TINF2_N"/>
    <property type="match status" value="1"/>
</dbReference>
<evidence type="ECO:0000256" key="1">
    <source>
        <dbReference type="ARBA" id="ARBA00004123"/>
    </source>
</evidence>
<dbReference type="GO" id="GO:0008270">
    <property type="term" value="F:zinc ion binding"/>
    <property type="evidence" value="ECO:0007669"/>
    <property type="project" value="UniProtKB-KW"/>
</dbReference>
<dbReference type="CDD" id="cd11657">
    <property type="entry name" value="TIN2_N"/>
    <property type="match status" value="1"/>
</dbReference>
<dbReference type="FunFam" id="3.30.160.60:FF:000064">
    <property type="entry name" value="Early growth response protein 3"/>
    <property type="match status" value="1"/>
</dbReference>
<organism evidence="13 14">
    <name type="scientific">Acanthochromis polyacanthus</name>
    <name type="common">spiny chromis</name>
    <dbReference type="NCBI Taxonomy" id="80966"/>
    <lineage>
        <taxon>Eukaryota</taxon>
        <taxon>Metazoa</taxon>
        <taxon>Chordata</taxon>
        <taxon>Craniata</taxon>
        <taxon>Vertebrata</taxon>
        <taxon>Euteleostomi</taxon>
        <taxon>Actinopterygii</taxon>
        <taxon>Neopterygii</taxon>
        <taxon>Teleostei</taxon>
        <taxon>Neoteleostei</taxon>
        <taxon>Acanthomorphata</taxon>
        <taxon>Ovalentaria</taxon>
        <taxon>Pomacentridae</taxon>
        <taxon>Acanthochromis</taxon>
    </lineage>
</organism>
<keyword evidence="3" id="KW-0677">Repeat</keyword>
<dbReference type="PROSITE" id="PS00028">
    <property type="entry name" value="ZINC_FINGER_C2H2_1"/>
    <property type="match status" value="10"/>
</dbReference>